<dbReference type="GO" id="GO:0005737">
    <property type="term" value="C:cytoplasm"/>
    <property type="evidence" value="ECO:0007669"/>
    <property type="project" value="TreeGrafter"/>
</dbReference>
<dbReference type="NCBIfam" id="TIGR00745">
    <property type="entry name" value="apbA_panE"/>
    <property type="match status" value="1"/>
</dbReference>
<dbReference type="InterPro" id="IPR013752">
    <property type="entry name" value="KPA_reductase"/>
</dbReference>
<feature type="domain" description="Ketopantoate reductase N-terminal" evidence="12">
    <location>
        <begin position="3"/>
        <end position="145"/>
    </location>
</feature>
<evidence type="ECO:0000256" key="7">
    <source>
        <dbReference type="ARBA" id="ARBA00022857"/>
    </source>
</evidence>
<comment type="function">
    <text evidence="1 11">Catalyzes the NADPH-dependent reduction of ketopantoate into pantoic acid.</text>
</comment>
<gene>
    <name evidence="14" type="ORF">EDD68_101237</name>
</gene>
<dbReference type="PANTHER" id="PTHR43765">
    <property type="entry name" value="2-DEHYDROPANTOATE 2-REDUCTASE-RELATED"/>
    <property type="match status" value="1"/>
</dbReference>
<evidence type="ECO:0000313" key="15">
    <source>
        <dbReference type="Proteomes" id="UP000294650"/>
    </source>
</evidence>
<accession>A0A4V2V2W7</accession>
<evidence type="ECO:0000256" key="6">
    <source>
        <dbReference type="ARBA" id="ARBA00022655"/>
    </source>
</evidence>
<dbReference type="OrthoDB" id="9800163at2"/>
<dbReference type="GO" id="GO:0008677">
    <property type="term" value="F:2-dehydropantoate 2-reductase activity"/>
    <property type="evidence" value="ECO:0007669"/>
    <property type="project" value="UniProtKB-EC"/>
</dbReference>
<dbReference type="Pfam" id="PF08546">
    <property type="entry name" value="ApbA_C"/>
    <property type="match status" value="1"/>
</dbReference>
<dbReference type="InterPro" id="IPR003710">
    <property type="entry name" value="ApbA"/>
</dbReference>
<dbReference type="AlphaFoldDB" id="A0A4V2V2W7"/>
<keyword evidence="8 11" id="KW-0560">Oxidoreductase</keyword>
<dbReference type="EC" id="1.1.1.169" evidence="4 11"/>
<dbReference type="InterPro" id="IPR013328">
    <property type="entry name" value="6PGD_dom2"/>
</dbReference>
<dbReference type="Proteomes" id="UP000294650">
    <property type="component" value="Unassembled WGS sequence"/>
</dbReference>
<name>A0A4V2V2W7_9BACI</name>
<dbReference type="GO" id="GO:0050661">
    <property type="term" value="F:NADP binding"/>
    <property type="evidence" value="ECO:0007669"/>
    <property type="project" value="TreeGrafter"/>
</dbReference>
<evidence type="ECO:0000256" key="3">
    <source>
        <dbReference type="ARBA" id="ARBA00007870"/>
    </source>
</evidence>
<reference evidence="14 15" key="1">
    <citation type="submission" date="2019-03" db="EMBL/GenBank/DDBJ databases">
        <title>Genomic Encyclopedia of Type Strains, Phase IV (KMG-IV): sequencing the most valuable type-strain genomes for metagenomic binning, comparative biology and taxonomic classification.</title>
        <authorList>
            <person name="Goeker M."/>
        </authorList>
    </citation>
    <scope>NUCLEOTIDE SEQUENCE [LARGE SCALE GENOMIC DNA]</scope>
    <source>
        <strain evidence="14 15">DSM 25894</strain>
    </source>
</reference>
<evidence type="ECO:0000256" key="9">
    <source>
        <dbReference type="ARBA" id="ARBA00032024"/>
    </source>
</evidence>
<dbReference type="Gene3D" id="3.40.50.720">
    <property type="entry name" value="NAD(P)-binding Rossmann-like Domain"/>
    <property type="match status" value="1"/>
</dbReference>
<sequence length="297" mass="34062">MNIGVVGAGSIGLLLSARLAQRSHHIVCYVQREDQKRELNQWGIHLLPEKVRLPVQAKRTEQMTDHDLVIVSVKQPQIHPVIDVIKQTLSPDTPLLFLQNGMSHLEQVQRLKQPIWIGVVEHGAIRLNDHTVRHTGLGVIRAGTLRKQDQHSMKNRLNMLNDDRFPFVYEEDWERMVKQKLAVNAVINPLTALFRVKNGDIMLNSHIKKLGKHLCYEACDVLGLDRDTMWEMVVRIARATSKNESSMLTDIEKGHETEIDSISGYLLKSHELDLPYTRFVYHAVKAIELKNQEEDDT</sequence>
<comment type="pathway">
    <text evidence="2 11">Cofactor biosynthesis; (R)-pantothenate biosynthesis; (R)-pantoate from 3-methyl-2-oxobutanoate: step 2/2.</text>
</comment>
<proteinExistence type="inferred from homology"/>
<dbReference type="InterPro" id="IPR050838">
    <property type="entry name" value="Ketopantoate_reductase"/>
</dbReference>
<evidence type="ECO:0000256" key="11">
    <source>
        <dbReference type="RuleBase" id="RU362068"/>
    </source>
</evidence>
<dbReference type="SUPFAM" id="SSF48179">
    <property type="entry name" value="6-phosphogluconate dehydrogenase C-terminal domain-like"/>
    <property type="match status" value="1"/>
</dbReference>
<evidence type="ECO:0000259" key="12">
    <source>
        <dbReference type="Pfam" id="PF02558"/>
    </source>
</evidence>
<dbReference type="PANTHER" id="PTHR43765:SF2">
    <property type="entry name" value="2-DEHYDROPANTOATE 2-REDUCTASE"/>
    <property type="match status" value="1"/>
</dbReference>
<dbReference type="UniPathway" id="UPA00028">
    <property type="reaction ID" value="UER00004"/>
</dbReference>
<evidence type="ECO:0000256" key="4">
    <source>
        <dbReference type="ARBA" id="ARBA00013014"/>
    </source>
</evidence>
<evidence type="ECO:0000256" key="10">
    <source>
        <dbReference type="ARBA" id="ARBA00048793"/>
    </source>
</evidence>
<dbReference type="EMBL" id="SMAN01000001">
    <property type="protein sequence ID" value="TCT26881.1"/>
    <property type="molecule type" value="Genomic_DNA"/>
</dbReference>
<evidence type="ECO:0000256" key="8">
    <source>
        <dbReference type="ARBA" id="ARBA00023002"/>
    </source>
</evidence>
<dbReference type="RefSeq" id="WP_132370287.1">
    <property type="nucleotide sequence ID" value="NZ_SMAN01000001.1"/>
</dbReference>
<feature type="domain" description="Ketopantoate reductase C-terminal" evidence="13">
    <location>
        <begin position="173"/>
        <end position="288"/>
    </location>
</feature>
<dbReference type="InterPro" id="IPR013332">
    <property type="entry name" value="KPR_N"/>
</dbReference>
<evidence type="ECO:0000256" key="1">
    <source>
        <dbReference type="ARBA" id="ARBA00002919"/>
    </source>
</evidence>
<comment type="catalytic activity">
    <reaction evidence="10 11">
        <text>(R)-pantoate + NADP(+) = 2-dehydropantoate + NADPH + H(+)</text>
        <dbReference type="Rhea" id="RHEA:16233"/>
        <dbReference type="ChEBI" id="CHEBI:11561"/>
        <dbReference type="ChEBI" id="CHEBI:15378"/>
        <dbReference type="ChEBI" id="CHEBI:15980"/>
        <dbReference type="ChEBI" id="CHEBI:57783"/>
        <dbReference type="ChEBI" id="CHEBI:58349"/>
        <dbReference type="EC" id="1.1.1.169"/>
    </reaction>
</comment>
<evidence type="ECO:0000313" key="14">
    <source>
        <dbReference type="EMBL" id="TCT26881.1"/>
    </source>
</evidence>
<dbReference type="Pfam" id="PF02558">
    <property type="entry name" value="ApbA"/>
    <property type="match status" value="1"/>
</dbReference>
<evidence type="ECO:0000256" key="5">
    <source>
        <dbReference type="ARBA" id="ARBA00019465"/>
    </source>
</evidence>
<organism evidence="14 15">
    <name type="scientific">Melghiribacillus thermohalophilus</name>
    <dbReference type="NCBI Taxonomy" id="1324956"/>
    <lineage>
        <taxon>Bacteria</taxon>
        <taxon>Bacillati</taxon>
        <taxon>Bacillota</taxon>
        <taxon>Bacilli</taxon>
        <taxon>Bacillales</taxon>
        <taxon>Bacillaceae</taxon>
        <taxon>Melghiribacillus</taxon>
    </lineage>
</organism>
<comment type="similarity">
    <text evidence="3 11">Belongs to the ketopantoate reductase family.</text>
</comment>
<evidence type="ECO:0000256" key="2">
    <source>
        <dbReference type="ARBA" id="ARBA00004994"/>
    </source>
</evidence>
<keyword evidence="15" id="KW-1185">Reference proteome</keyword>
<dbReference type="Gene3D" id="1.10.1040.10">
    <property type="entry name" value="N-(1-d-carboxylethyl)-l-norvaline Dehydrogenase, domain 2"/>
    <property type="match status" value="1"/>
</dbReference>
<protein>
    <recommendedName>
        <fullName evidence="5 11">2-dehydropantoate 2-reductase</fullName>
        <ecNumber evidence="4 11">1.1.1.169</ecNumber>
    </recommendedName>
    <alternativeName>
        <fullName evidence="9 11">Ketopantoate reductase</fullName>
    </alternativeName>
</protein>
<comment type="caution">
    <text evidence="14">The sequence shown here is derived from an EMBL/GenBank/DDBJ whole genome shotgun (WGS) entry which is preliminary data.</text>
</comment>
<evidence type="ECO:0000259" key="13">
    <source>
        <dbReference type="Pfam" id="PF08546"/>
    </source>
</evidence>
<keyword evidence="7 11" id="KW-0521">NADP</keyword>
<dbReference type="InterPro" id="IPR036291">
    <property type="entry name" value="NAD(P)-bd_dom_sf"/>
</dbReference>
<keyword evidence="6 11" id="KW-0566">Pantothenate biosynthesis</keyword>
<dbReference type="SUPFAM" id="SSF51735">
    <property type="entry name" value="NAD(P)-binding Rossmann-fold domains"/>
    <property type="match status" value="1"/>
</dbReference>
<dbReference type="GO" id="GO:0015940">
    <property type="term" value="P:pantothenate biosynthetic process"/>
    <property type="evidence" value="ECO:0007669"/>
    <property type="project" value="UniProtKB-UniPathway"/>
</dbReference>
<dbReference type="InterPro" id="IPR008927">
    <property type="entry name" value="6-PGluconate_DH-like_C_sf"/>
</dbReference>